<keyword evidence="1" id="KW-0472">Membrane</keyword>
<keyword evidence="1" id="KW-0812">Transmembrane</keyword>
<name>A0A7K1LI46_9MICC</name>
<accession>A0A7K1LI46</accession>
<evidence type="ECO:0000256" key="1">
    <source>
        <dbReference type="SAM" id="Phobius"/>
    </source>
</evidence>
<comment type="caution">
    <text evidence="2">The sequence shown here is derived from an EMBL/GenBank/DDBJ whole genome shotgun (WGS) entry which is preliminary data.</text>
</comment>
<dbReference type="AlphaFoldDB" id="A0A7K1LI46"/>
<keyword evidence="3" id="KW-1185">Reference proteome</keyword>
<organism evidence="2 3">
    <name type="scientific">Rothia koreensis</name>
    <dbReference type="NCBI Taxonomy" id="592378"/>
    <lineage>
        <taxon>Bacteria</taxon>
        <taxon>Bacillati</taxon>
        <taxon>Actinomycetota</taxon>
        <taxon>Actinomycetes</taxon>
        <taxon>Micrococcales</taxon>
        <taxon>Micrococcaceae</taxon>
        <taxon>Rothia</taxon>
    </lineage>
</organism>
<dbReference type="EMBL" id="WOGT01000003">
    <property type="protein sequence ID" value="MUN54861.1"/>
    <property type="molecule type" value="Genomic_DNA"/>
</dbReference>
<dbReference type="Proteomes" id="UP000462152">
    <property type="component" value="Unassembled WGS sequence"/>
</dbReference>
<sequence length="86" mass="8666">MPSQFEPPQSNSDQEFRAMAVGMVAGAVPGIIVGLILSLSLGNPAMWVSIAGGIGIIIGLVAAVLYNRARARKKGTGDDAGGKTGA</sequence>
<proteinExistence type="predicted"/>
<feature type="transmembrane region" description="Helical" evidence="1">
    <location>
        <begin position="20"/>
        <end position="39"/>
    </location>
</feature>
<dbReference type="RefSeq" id="WP_129314909.1">
    <property type="nucleotide sequence ID" value="NZ_NOIQ01000003.1"/>
</dbReference>
<keyword evidence="1" id="KW-1133">Transmembrane helix</keyword>
<gene>
    <name evidence="2" type="ORF">GMA10_06490</name>
</gene>
<evidence type="ECO:0000313" key="3">
    <source>
        <dbReference type="Proteomes" id="UP000462152"/>
    </source>
</evidence>
<reference evidence="2 3" key="1">
    <citation type="submission" date="2019-12" db="EMBL/GenBank/DDBJ databases">
        <authorList>
            <person name="Li J."/>
            <person name="Shi Y."/>
            <person name="Xu G."/>
            <person name="Xiao D."/>
            <person name="Ran X."/>
        </authorList>
    </citation>
    <scope>NUCLEOTIDE SEQUENCE [LARGE SCALE GENOMIC DNA]</scope>
    <source>
        <strain evidence="2 3">JCM 15915</strain>
    </source>
</reference>
<evidence type="ECO:0000313" key="2">
    <source>
        <dbReference type="EMBL" id="MUN54861.1"/>
    </source>
</evidence>
<feature type="transmembrane region" description="Helical" evidence="1">
    <location>
        <begin position="45"/>
        <end position="66"/>
    </location>
</feature>
<protein>
    <submittedName>
        <fullName evidence="2">Uncharacterized protein</fullName>
    </submittedName>
</protein>